<name>A0A6G1DLW8_9ORYZ</name>
<dbReference type="AlphaFoldDB" id="A0A6G1DLW8"/>
<comment type="caution">
    <text evidence="2">The sequence shown here is derived from an EMBL/GenBank/DDBJ whole genome shotgun (WGS) entry which is preliminary data.</text>
</comment>
<proteinExistence type="predicted"/>
<feature type="region of interest" description="Disordered" evidence="1">
    <location>
        <begin position="1"/>
        <end position="44"/>
    </location>
</feature>
<feature type="region of interest" description="Disordered" evidence="1">
    <location>
        <begin position="85"/>
        <end position="127"/>
    </location>
</feature>
<gene>
    <name evidence="2" type="ORF">E2562_022193</name>
</gene>
<protein>
    <submittedName>
        <fullName evidence="2">Uncharacterized protein</fullName>
    </submittedName>
</protein>
<dbReference type="Proteomes" id="UP000479710">
    <property type="component" value="Unassembled WGS sequence"/>
</dbReference>
<reference evidence="2 3" key="1">
    <citation type="submission" date="2019-11" db="EMBL/GenBank/DDBJ databases">
        <title>Whole genome sequence of Oryza granulata.</title>
        <authorList>
            <person name="Li W."/>
        </authorList>
    </citation>
    <scope>NUCLEOTIDE SEQUENCE [LARGE SCALE GENOMIC DNA]</scope>
    <source>
        <strain evidence="3">cv. Menghai</strain>
        <tissue evidence="2">Leaf</tissue>
    </source>
</reference>
<organism evidence="2 3">
    <name type="scientific">Oryza meyeriana var. granulata</name>
    <dbReference type="NCBI Taxonomy" id="110450"/>
    <lineage>
        <taxon>Eukaryota</taxon>
        <taxon>Viridiplantae</taxon>
        <taxon>Streptophyta</taxon>
        <taxon>Embryophyta</taxon>
        <taxon>Tracheophyta</taxon>
        <taxon>Spermatophyta</taxon>
        <taxon>Magnoliopsida</taxon>
        <taxon>Liliopsida</taxon>
        <taxon>Poales</taxon>
        <taxon>Poaceae</taxon>
        <taxon>BOP clade</taxon>
        <taxon>Oryzoideae</taxon>
        <taxon>Oryzeae</taxon>
        <taxon>Oryzinae</taxon>
        <taxon>Oryza</taxon>
        <taxon>Oryza meyeriana</taxon>
    </lineage>
</organism>
<dbReference type="EMBL" id="SPHZ02000006">
    <property type="protein sequence ID" value="KAF0913401.1"/>
    <property type="molecule type" value="Genomic_DNA"/>
</dbReference>
<evidence type="ECO:0000313" key="2">
    <source>
        <dbReference type="EMBL" id="KAF0913401.1"/>
    </source>
</evidence>
<evidence type="ECO:0000256" key="1">
    <source>
        <dbReference type="SAM" id="MobiDB-lite"/>
    </source>
</evidence>
<evidence type="ECO:0000313" key="3">
    <source>
        <dbReference type="Proteomes" id="UP000479710"/>
    </source>
</evidence>
<keyword evidence="3" id="KW-1185">Reference proteome</keyword>
<accession>A0A6G1DLW8</accession>
<sequence length="201" mass="20755">MTTGAGSRMPPRAPSPSVVPPHRIQPAPSGSQGQGGKEAPDPRCAGVRLRLCPAEEGCHFLSPVNASPGRPRGVALASLHLSSVGSASALSGGGGVATARPSSGRRRWPPPTHLGHHGSICTDPSSPAAPDVLDTAITEGPRRCCAPHLAGWGARQIRSEADTEVRGRFLARAACRPPALGCRHHRRARAAGQGSRRCRAP</sequence>